<comment type="similarity">
    <text evidence="1">Belongs to the isochorismatase family.</text>
</comment>
<sequence>MCGALVLQDALEIIDTRCALLVIDVQGDFMPGGALACADGDAILPGLSQLLSERRFAHVVATQDWHPARHISFASEHAGYKPFDTLDLYGEPQTLWPDHCVQNTPGARLHPELDWAPVDLIMRKGCDPRIDSYSAFRNNLGPDGTRPTTGLAGWLRERGVDSVYLCGLARDVCVLWSAEDAVAAGFKTRFLWPLTRPVTHDTDAATRQRLTRLGVEIIGA</sequence>
<dbReference type="SUPFAM" id="SSF52499">
    <property type="entry name" value="Isochorismatase-like hydrolases"/>
    <property type="match status" value="1"/>
</dbReference>
<dbReference type="Proteomes" id="UP000186806">
    <property type="component" value="Unassembled WGS sequence"/>
</dbReference>
<organism evidence="9 10">
    <name type="scientific">Chromohalobacter japonicus</name>
    <dbReference type="NCBI Taxonomy" id="223900"/>
    <lineage>
        <taxon>Bacteria</taxon>
        <taxon>Pseudomonadati</taxon>
        <taxon>Pseudomonadota</taxon>
        <taxon>Gammaproteobacteria</taxon>
        <taxon>Oceanospirillales</taxon>
        <taxon>Halomonadaceae</taxon>
        <taxon>Chromohalobacter</taxon>
    </lineage>
</organism>
<keyword evidence="4" id="KW-0378">Hydrolase</keyword>
<dbReference type="Gene3D" id="3.40.50.850">
    <property type="entry name" value="Isochorismatase-like"/>
    <property type="match status" value="1"/>
</dbReference>
<comment type="caution">
    <text evidence="9">The sequence shown here is derived from an EMBL/GenBank/DDBJ whole genome shotgun (WGS) entry which is preliminary data.</text>
</comment>
<evidence type="ECO:0000313" key="10">
    <source>
        <dbReference type="Proteomes" id="UP000186806"/>
    </source>
</evidence>
<dbReference type="AlphaFoldDB" id="A0A1Q8TGB4"/>
<dbReference type="GO" id="GO:0046872">
    <property type="term" value="F:metal ion binding"/>
    <property type="evidence" value="ECO:0007669"/>
    <property type="project" value="UniProtKB-KW"/>
</dbReference>
<dbReference type="Pfam" id="PF00857">
    <property type="entry name" value="Isochorismatase"/>
    <property type="match status" value="1"/>
</dbReference>
<keyword evidence="2" id="KW-0662">Pyridine nucleotide biosynthesis</keyword>
<comment type="pathway">
    <text evidence="5">Cofactor biosynthesis; nicotinate biosynthesis; nicotinate from nicotinamide: step 1/1.</text>
</comment>
<dbReference type="STRING" id="223900.GCA_000821045_02030"/>
<evidence type="ECO:0000256" key="4">
    <source>
        <dbReference type="ARBA" id="ARBA00022801"/>
    </source>
</evidence>
<evidence type="ECO:0000256" key="5">
    <source>
        <dbReference type="ARBA" id="ARBA00037900"/>
    </source>
</evidence>
<protein>
    <recommendedName>
        <fullName evidence="6">nicotinamidase</fullName>
        <ecNumber evidence="6">3.5.1.19</ecNumber>
    </recommendedName>
    <alternativeName>
        <fullName evidence="7">Nicotinamide deamidase</fullName>
    </alternativeName>
</protein>
<evidence type="ECO:0000313" key="9">
    <source>
        <dbReference type="EMBL" id="OLO12703.1"/>
    </source>
</evidence>
<evidence type="ECO:0000256" key="6">
    <source>
        <dbReference type="ARBA" id="ARBA00039017"/>
    </source>
</evidence>
<evidence type="ECO:0000259" key="8">
    <source>
        <dbReference type="Pfam" id="PF00857"/>
    </source>
</evidence>
<dbReference type="CDD" id="cd01011">
    <property type="entry name" value="nicotinamidase"/>
    <property type="match status" value="1"/>
</dbReference>
<gene>
    <name evidence="9" type="ORF">BTW10_04435</name>
</gene>
<feature type="domain" description="Isochorismatase-like" evidence="8">
    <location>
        <begin position="18"/>
        <end position="189"/>
    </location>
</feature>
<accession>A0A1Q8TGB4</accession>
<dbReference type="InterPro" id="IPR036380">
    <property type="entry name" value="Isochorismatase-like_sf"/>
</dbReference>
<evidence type="ECO:0000256" key="1">
    <source>
        <dbReference type="ARBA" id="ARBA00006336"/>
    </source>
</evidence>
<dbReference type="GO" id="GO:0019363">
    <property type="term" value="P:pyridine nucleotide biosynthetic process"/>
    <property type="evidence" value="ECO:0007669"/>
    <property type="project" value="UniProtKB-KW"/>
</dbReference>
<keyword evidence="10" id="KW-1185">Reference proteome</keyword>
<evidence type="ECO:0000256" key="3">
    <source>
        <dbReference type="ARBA" id="ARBA00022723"/>
    </source>
</evidence>
<dbReference type="EC" id="3.5.1.19" evidence="6"/>
<dbReference type="EMBL" id="MSDQ01000006">
    <property type="protein sequence ID" value="OLO12703.1"/>
    <property type="molecule type" value="Genomic_DNA"/>
</dbReference>
<keyword evidence="3" id="KW-0479">Metal-binding</keyword>
<evidence type="ECO:0000256" key="2">
    <source>
        <dbReference type="ARBA" id="ARBA00022642"/>
    </source>
</evidence>
<dbReference type="PANTHER" id="PTHR11080">
    <property type="entry name" value="PYRAZINAMIDASE/NICOTINAMIDASE"/>
    <property type="match status" value="1"/>
</dbReference>
<dbReference type="PANTHER" id="PTHR11080:SF2">
    <property type="entry name" value="LD05707P"/>
    <property type="match status" value="1"/>
</dbReference>
<proteinExistence type="inferred from homology"/>
<name>A0A1Q8TGB4_9GAMM</name>
<dbReference type="GO" id="GO:0008936">
    <property type="term" value="F:nicotinamidase activity"/>
    <property type="evidence" value="ECO:0007669"/>
    <property type="project" value="UniProtKB-EC"/>
</dbReference>
<reference evidence="9 10" key="1">
    <citation type="submission" date="2016-12" db="EMBL/GenBank/DDBJ databases">
        <title>Draft genome sequences of strains Salinicola socius SMB35, Salinicola sp. MH3R3-1 and Chromohalobacter sp. SMB17 from the Verkhnekamsk potash mining region of Russia.</title>
        <authorList>
            <person name="Mavrodi D.V."/>
            <person name="Olsson B.E."/>
            <person name="Korsakova E.S."/>
            <person name="Pyankova A."/>
            <person name="Mavrodi O.V."/>
            <person name="Plotnikova E.G."/>
        </authorList>
    </citation>
    <scope>NUCLEOTIDE SEQUENCE [LARGE SCALE GENOMIC DNA]</scope>
    <source>
        <strain evidence="9 10">SMB17</strain>
    </source>
</reference>
<dbReference type="InterPro" id="IPR000868">
    <property type="entry name" value="Isochorismatase-like_dom"/>
</dbReference>
<evidence type="ECO:0000256" key="7">
    <source>
        <dbReference type="ARBA" id="ARBA00043224"/>
    </source>
</evidence>
<dbReference type="InterPro" id="IPR052347">
    <property type="entry name" value="Isochorismatase_Nicotinamidase"/>
</dbReference>